<evidence type="ECO:0000256" key="8">
    <source>
        <dbReference type="RuleBase" id="RU004187"/>
    </source>
</evidence>
<dbReference type="Pfam" id="PF00118">
    <property type="entry name" value="Cpn60_TCP1"/>
    <property type="match status" value="1"/>
</dbReference>
<dbReference type="GO" id="GO:0140662">
    <property type="term" value="F:ATP-dependent protein folding chaperone"/>
    <property type="evidence" value="ECO:0007669"/>
    <property type="project" value="InterPro"/>
</dbReference>
<dbReference type="InterPro" id="IPR027409">
    <property type="entry name" value="GroEL-like_apical_dom_sf"/>
</dbReference>
<evidence type="ECO:0000256" key="7">
    <source>
        <dbReference type="ARBA" id="ARBA00023186"/>
    </source>
</evidence>
<dbReference type="Gene3D" id="3.50.7.10">
    <property type="entry name" value="GroEL"/>
    <property type="match status" value="1"/>
</dbReference>
<dbReference type="GO" id="GO:0005737">
    <property type="term" value="C:cytoplasm"/>
    <property type="evidence" value="ECO:0007669"/>
    <property type="project" value="UniProtKB-SubCell"/>
</dbReference>
<dbReference type="OrthoDB" id="10248520at2759"/>
<keyword evidence="5 8" id="KW-0547">Nucleotide-binding</keyword>
<keyword evidence="4" id="KW-0963">Cytoplasm</keyword>
<dbReference type="PROSITE" id="PS00751">
    <property type="entry name" value="TCP1_2"/>
    <property type="match status" value="1"/>
</dbReference>
<dbReference type="InParanoid" id="A0A024GC75"/>
<dbReference type="SUPFAM" id="SSF48592">
    <property type="entry name" value="GroEL equatorial domain-like"/>
    <property type="match status" value="1"/>
</dbReference>
<accession>A0A024GC75</accession>
<name>A0A024GC75_9STRA</name>
<keyword evidence="6 8" id="KW-0067">ATP-binding</keyword>
<dbReference type="Proteomes" id="UP000053237">
    <property type="component" value="Unassembled WGS sequence"/>
</dbReference>
<evidence type="ECO:0000313" key="10">
    <source>
        <dbReference type="EMBL" id="CCI44365.1"/>
    </source>
</evidence>
<evidence type="ECO:0000313" key="11">
    <source>
        <dbReference type="Proteomes" id="UP000053237"/>
    </source>
</evidence>
<dbReference type="PROSITE" id="PS00750">
    <property type="entry name" value="TCP1_1"/>
    <property type="match status" value="1"/>
</dbReference>
<keyword evidence="11" id="KW-1185">Reference proteome</keyword>
<dbReference type="PROSITE" id="PS00995">
    <property type="entry name" value="TCP1_3"/>
    <property type="match status" value="1"/>
</dbReference>
<comment type="caution">
    <text evidence="10">The sequence shown here is derived from an EMBL/GenBank/DDBJ whole genome shotgun (WGS) entry which is preliminary data.</text>
</comment>
<gene>
    <name evidence="10" type="ORF">BN9_051740</name>
</gene>
<dbReference type="FunFam" id="3.50.7.10:FF:000010">
    <property type="entry name" value="T-complex protein 1 subunit delta"/>
    <property type="match status" value="1"/>
</dbReference>
<dbReference type="InterPro" id="IPR027410">
    <property type="entry name" value="TCP-1-like_intermed_sf"/>
</dbReference>
<evidence type="ECO:0000256" key="4">
    <source>
        <dbReference type="ARBA" id="ARBA00022490"/>
    </source>
</evidence>
<evidence type="ECO:0000256" key="5">
    <source>
        <dbReference type="ARBA" id="ARBA00022741"/>
    </source>
</evidence>
<dbReference type="InterPro" id="IPR012717">
    <property type="entry name" value="Chap_CCT_delta"/>
</dbReference>
<dbReference type="GO" id="GO:0016887">
    <property type="term" value="F:ATP hydrolysis activity"/>
    <property type="evidence" value="ECO:0007669"/>
    <property type="project" value="InterPro"/>
</dbReference>
<dbReference type="PRINTS" id="PR00304">
    <property type="entry name" value="TCOMPLEXTCP1"/>
</dbReference>
<dbReference type="InterPro" id="IPR053374">
    <property type="entry name" value="TCP-1_chaperonin"/>
</dbReference>
<protein>
    <recommendedName>
        <fullName evidence="3 9">T-complex protein 1 subunit delta</fullName>
    </recommendedName>
</protein>
<dbReference type="PANTHER" id="PTHR11353">
    <property type="entry name" value="CHAPERONIN"/>
    <property type="match status" value="1"/>
</dbReference>
<evidence type="ECO:0000256" key="2">
    <source>
        <dbReference type="ARBA" id="ARBA00008020"/>
    </source>
</evidence>
<dbReference type="AlphaFoldDB" id="A0A024GC75"/>
<dbReference type="InterPro" id="IPR054827">
    <property type="entry name" value="thermosome_alpha"/>
</dbReference>
<evidence type="ECO:0000256" key="9">
    <source>
        <dbReference type="RuleBase" id="RU004192"/>
    </source>
</evidence>
<evidence type="ECO:0000256" key="1">
    <source>
        <dbReference type="ARBA" id="ARBA00004496"/>
    </source>
</evidence>
<dbReference type="InterPro" id="IPR002194">
    <property type="entry name" value="Chaperonin_TCP-1_CS"/>
</dbReference>
<evidence type="ECO:0000256" key="3">
    <source>
        <dbReference type="ARBA" id="ARBA00016107"/>
    </source>
</evidence>
<dbReference type="FunCoup" id="A0A024GC75">
    <property type="interactions" value="807"/>
</dbReference>
<reference evidence="10 11" key="1">
    <citation type="submission" date="2012-05" db="EMBL/GenBank/DDBJ databases">
        <title>Recombination and specialization in a pathogen metapopulation.</title>
        <authorList>
            <person name="Gardiner A."/>
            <person name="Kemen E."/>
            <person name="Schultz-Larsen T."/>
            <person name="MacLean D."/>
            <person name="Van Oosterhout C."/>
            <person name="Jones J.D.G."/>
        </authorList>
    </citation>
    <scope>NUCLEOTIDE SEQUENCE [LARGE SCALE GENOMIC DNA]</scope>
    <source>
        <strain evidence="10 11">Ac Nc2</strain>
    </source>
</reference>
<dbReference type="GO" id="GO:0051082">
    <property type="term" value="F:unfolded protein binding"/>
    <property type="evidence" value="ECO:0007669"/>
    <property type="project" value="InterPro"/>
</dbReference>
<keyword evidence="7 8" id="KW-0143">Chaperone</keyword>
<dbReference type="NCBIfam" id="NF041082">
    <property type="entry name" value="thermosome_alpha"/>
    <property type="match status" value="1"/>
</dbReference>
<comment type="subcellular location">
    <subcellularLocation>
        <location evidence="1">Cytoplasm</location>
    </subcellularLocation>
</comment>
<dbReference type="InterPro" id="IPR017998">
    <property type="entry name" value="Chaperone_TCP-1"/>
</dbReference>
<dbReference type="EMBL" id="CAIX01000069">
    <property type="protein sequence ID" value="CCI44365.1"/>
    <property type="molecule type" value="Genomic_DNA"/>
</dbReference>
<dbReference type="NCBIfam" id="TIGR02342">
    <property type="entry name" value="chap_CCT_delta"/>
    <property type="match status" value="1"/>
</dbReference>
<dbReference type="NCBIfam" id="NF041083">
    <property type="entry name" value="thermosome_beta"/>
    <property type="match status" value="1"/>
</dbReference>
<proteinExistence type="inferred from homology"/>
<comment type="similarity">
    <text evidence="2 8">Belongs to the TCP-1 chaperonin family.</text>
</comment>
<organism evidence="10 11">
    <name type="scientific">Albugo candida</name>
    <dbReference type="NCBI Taxonomy" id="65357"/>
    <lineage>
        <taxon>Eukaryota</taxon>
        <taxon>Sar</taxon>
        <taxon>Stramenopiles</taxon>
        <taxon>Oomycota</taxon>
        <taxon>Peronosporomycetes</taxon>
        <taxon>Albuginales</taxon>
        <taxon>Albuginaceae</taxon>
        <taxon>Albugo</taxon>
    </lineage>
</organism>
<sequence>MAAATISRVPVAQRNVNPAGKGETYRAQSKEKDVRMSNIVAAKAIADAIRTSLGPRGMDKMIQQGNGEVIISNDGATILSQMQVFHPTAKMLVDLSKSQDIEAGDGTTSVCVIAGALLSVCENLLLKGIHPTNISESFGLAAKKTEEYLVGMSKPVDLGNRDELIQCVNTSLSSKVISEYSDRLSPIAVDAVLKVIDIETATNVDLDSIMVVKQLGGTIDDSELISGLVFSKGFDKSAALDAPTVIQNAKIALIQFCLSAPKADMESNVVIHDYAAMDRILREERKYILNLCKQIKKSGANVLLIQKSILRDATNDLSLHFLAKMGIRVITDIERTDIEHIATTLGCLPVANIEYLSSDKLGTAELVEEANLGGHKVVKVTGIAKHGKTMSILIRGSNKLVLEEAERSLHDALCVVRSLVKKRFLICGGGAPEIEIAQKLAQYANTLQGAASYCIQAFANSMEIIPYTLAENAGLDPIKLVTELRAKHAEGKQSMGINVRNGLIGDMYELNVLQPLLVNTSGISLATECVRMILKIDDIVMVR</sequence>
<dbReference type="Gene3D" id="3.30.260.10">
    <property type="entry name" value="TCP-1-like chaperonin intermediate domain"/>
    <property type="match status" value="1"/>
</dbReference>
<dbReference type="SUPFAM" id="SSF54849">
    <property type="entry name" value="GroEL-intermediate domain like"/>
    <property type="match status" value="1"/>
</dbReference>
<dbReference type="STRING" id="65357.A0A024GC75"/>
<evidence type="ECO:0000256" key="6">
    <source>
        <dbReference type="ARBA" id="ARBA00022840"/>
    </source>
</evidence>
<dbReference type="InterPro" id="IPR002423">
    <property type="entry name" value="Cpn60/GroEL/TCP-1"/>
</dbReference>
<dbReference type="SUPFAM" id="SSF52029">
    <property type="entry name" value="GroEL apical domain-like"/>
    <property type="match status" value="1"/>
</dbReference>
<dbReference type="Gene3D" id="1.10.560.10">
    <property type="entry name" value="GroEL-like equatorial domain"/>
    <property type="match status" value="1"/>
</dbReference>
<dbReference type="CDD" id="cd03338">
    <property type="entry name" value="TCP1_delta"/>
    <property type="match status" value="1"/>
</dbReference>
<dbReference type="InterPro" id="IPR027413">
    <property type="entry name" value="GROEL-like_equatorial_sf"/>
</dbReference>
<dbReference type="GO" id="GO:0005524">
    <property type="term" value="F:ATP binding"/>
    <property type="evidence" value="ECO:0007669"/>
    <property type="project" value="UniProtKB-KW"/>
</dbReference>